<evidence type="ECO:0000259" key="2">
    <source>
        <dbReference type="Pfam" id="PF13969"/>
    </source>
</evidence>
<dbReference type="InterPro" id="IPR038164">
    <property type="entry name" value="Pab87_oct_sf"/>
</dbReference>
<dbReference type="InParanoid" id="A0A7L9FHE5"/>
<dbReference type="SUPFAM" id="SSF56601">
    <property type="entry name" value="beta-lactamase/transpeptidase-like"/>
    <property type="match status" value="1"/>
</dbReference>
<keyword evidence="3" id="KW-0378">Hydrolase</keyword>
<feature type="domain" description="Beta-lactamase-related" evidence="1">
    <location>
        <begin position="18"/>
        <end position="335"/>
    </location>
</feature>
<dbReference type="Gene3D" id="3.40.710.10">
    <property type="entry name" value="DD-peptidase/beta-lactamase superfamily"/>
    <property type="match status" value="1"/>
</dbReference>
<evidence type="ECO:0000313" key="4">
    <source>
        <dbReference type="Proteomes" id="UP000594121"/>
    </source>
</evidence>
<gene>
    <name evidence="3" type="ORF">IG193_00975</name>
</gene>
<dbReference type="InterPro" id="IPR001466">
    <property type="entry name" value="Beta-lactam-related"/>
</dbReference>
<organism evidence="3 4">
    <name type="scientific">Infirmifilum lucidum</name>
    <dbReference type="NCBI Taxonomy" id="2776706"/>
    <lineage>
        <taxon>Archaea</taxon>
        <taxon>Thermoproteota</taxon>
        <taxon>Thermoprotei</taxon>
        <taxon>Thermofilales</taxon>
        <taxon>Thermofilaceae</taxon>
        <taxon>Infirmifilum</taxon>
    </lineage>
</organism>
<dbReference type="GeneID" id="59148425"/>
<dbReference type="InterPro" id="IPR050491">
    <property type="entry name" value="AmpC-like"/>
</dbReference>
<sequence>MAPEALERIRSFVLEKASRTRLPSVVLAATRGGEASFMSVGFRDAGRALPAGPDTLYGVGSVTKSFTSLALLKLEEQGLLSLEDPVGKYVPLDLRVKGEPVRLWHLMTHTSGIPALAYAEALIRGLEGEAEAWLPVASPEDVLAILSGAGDWAEARPGERFFYLNEGYVLLGRVIERVSGRAYRDYVEEEILRPLGMARSTFRREVVESDGDVAKPYLLAGDGLEEGRFPWGVEADGGLWSCARDLARYLDFLIRGEPRLVSRERLAEAFRPRVRAPWSVYGDESYGYGWIITERFYGGRLVSHGGSVLVYTAWVGFQPEKGVGVAVLANGSGYPLSNLGMYALAVLLGEDPLEIPSLRVGELLDRLSGDYAGFRGFFKARVKRLGYVLLLEMGGKYSAVTVPLFYEKSEGGRHYFYTGAGGMKTYAEFREEGGRVVLLYERYKFVKQYSP</sequence>
<feature type="domain" description="Pab87 octamerisation" evidence="2">
    <location>
        <begin position="352"/>
        <end position="446"/>
    </location>
</feature>
<evidence type="ECO:0000259" key="1">
    <source>
        <dbReference type="Pfam" id="PF00144"/>
    </source>
</evidence>
<protein>
    <submittedName>
        <fullName evidence="3">Serine hydrolase</fullName>
    </submittedName>
</protein>
<dbReference type="GO" id="GO:0016787">
    <property type="term" value="F:hydrolase activity"/>
    <property type="evidence" value="ECO:0007669"/>
    <property type="project" value="UniProtKB-KW"/>
</dbReference>
<dbReference type="InterPro" id="IPR012338">
    <property type="entry name" value="Beta-lactam/transpept-like"/>
</dbReference>
<accession>A0A7L9FHE5</accession>
<dbReference type="RefSeq" id="WP_192819043.1">
    <property type="nucleotide sequence ID" value="NZ_CP062310.1"/>
</dbReference>
<name>A0A7L9FHE5_9CREN</name>
<evidence type="ECO:0000313" key="3">
    <source>
        <dbReference type="EMBL" id="QOJ79071.1"/>
    </source>
</evidence>
<dbReference type="Pfam" id="PF13969">
    <property type="entry name" value="Pab87_oct"/>
    <property type="match status" value="1"/>
</dbReference>
<dbReference type="AlphaFoldDB" id="A0A7L9FHE5"/>
<keyword evidence="4" id="KW-1185">Reference proteome</keyword>
<dbReference type="PANTHER" id="PTHR46825:SF9">
    <property type="entry name" value="BETA-LACTAMASE-RELATED DOMAIN-CONTAINING PROTEIN"/>
    <property type="match status" value="1"/>
</dbReference>
<dbReference type="Pfam" id="PF00144">
    <property type="entry name" value="Beta-lactamase"/>
    <property type="match status" value="1"/>
</dbReference>
<dbReference type="Proteomes" id="UP000594121">
    <property type="component" value="Chromosome"/>
</dbReference>
<dbReference type="InterPro" id="IPR025879">
    <property type="entry name" value="Pab87_oct"/>
</dbReference>
<dbReference type="PANTHER" id="PTHR46825">
    <property type="entry name" value="D-ALANYL-D-ALANINE-CARBOXYPEPTIDASE/ENDOPEPTIDASE AMPH"/>
    <property type="match status" value="1"/>
</dbReference>
<dbReference type="EMBL" id="CP062310">
    <property type="protein sequence ID" value="QOJ79071.1"/>
    <property type="molecule type" value="Genomic_DNA"/>
</dbReference>
<reference evidence="3 4" key="1">
    <citation type="submission" date="2020-10" db="EMBL/GenBank/DDBJ databases">
        <title>Thermofilum lucidum 3507LT sp. nov. a novel member of Thermofilaceae family isolated from Chile hot spring, and proposal of description order Thermofilales.</title>
        <authorList>
            <person name="Zayulina K.S."/>
            <person name="Elcheninov A.G."/>
            <person name="Toshchakov S.V."/>
            <person name="Kublanov I.V."/>
        </authorList>
    </citation>
    <scope>NUCLEOTIDE SEQUENCE [LARGE SCALE GENOMIC DNA]</scope>
    <source>
        <strain evidence="3 4">3507LT</strain>
    </source>
</reference>
<dbReference type="KEGG" id="thel:IG193_00975"/>
<dbReference type="Gene3D" id="2.40.128.210">
    <property type="entry name" value="Pab87 octamerisation domain"/>
    <property type="match status" value="1"/>
</dbReference>
<proteinExistence type="predicted"/>